<dbReference type="GO" id="GO:0019284">
    <property type="term" value="P:L-methionine salvage from S-adenosylmethionine"/>
    <property type="evidence" value="ECO:0007669"/>
    <property type="project" value="TreeGrafter"/>
</dbReference>
<dbReference type="EC" id="3.2.2.9" evidence="2"/>
<name>D7BLS8_ARCHD</name>
<evidence type="ECO:0000256" key="1">
    <source>
        <dbReference type="ARBA" id="ARBA00004945"/>
    </source>
</evidence>
<dbReference type="RefSeq" id="WP_013169375.1">
    <property type="nucleotide sequence ID" value="NC_014218.1"/>
</dbReference>
<evidence type="ECO:0000256" key="5">
    <source>
        <dbReference type="ARBA" id="ARBA00023167"/>
    </source>
</evidence>
<dbReference type="STRING" id="644284.Arch_0113"/>
<dbReference type="eggNOG" id="COG0775">
    <property type="taxonomic scope" value="Bacteria"/>
</dbReference>
<dbReference type="InterPro" id="IPR000845">
    <property type="entry name" value="Nucleoside_phosphorylase_d"/>
</dbReference>
<dbReference type="EMBL" id="CP002045">
    <property type="protein sequence ID" value="ADH91877.1"/>
    <property type="molecule type" value="Genomic_DNA"/>
</dbReference>
<dbReference type="Pfam" id="PF01048">
    <property type="entry name" value="PNP_UDP_1"/>
    <property type="match status" value="1"/>
</dbReference>
<keyword evidence="5" id="KW-0486">Methionine biosynthesis</keyword>
<protein>
    <recommendedName>
        <fullName evidence="2">adenosylhomocysteine nucleosidase</fullName>
        <ecNumber evidence="2">3.2.2.9</ecNumber>
    </recommendedName>
</protein>
<dbReference type="PANTHER" id="PTHR46832">
    <property type="entry name" value="5'-METHYLTHIOADENOSINE/S-ADENOSYLHOMOCYSTEINE NUCLEOSIDASE"/>
    <property type="match status" value="1"/>
</dbReference>
<comment type="pathway">
    <text evidence="1">Amino-acid biosynthesis; L-methionine biosynthesis via salvage pathway; S-methyl-5-thio-alpha-D-ribose 1-phosphate from S-methyl-5'-thioadenosine (hydrolase route): step 1/2.</text>
</comment>
<evidence type="ECO:0000256" key="2">
    <source>
        <dbReference type="ARBA" id="ARBA00011974"/>
    </source>
</evidence>
<dbReference type="InterPro" id="IPR010049">
    <property type="entry name" value="MTA_SAH_Nsdase"/>
</dbReference>
<proteinExistence type="predicted"/>
<feature type="domain" description="Nucleoside phosphorylase" evidence="6">
    <location>
        <begin position="7"/>
        <end position="230"/>
    </location>
</feature>
<dbReference type="GO" id="GO:0008782">
    <property type="term" value="F:adenosylhomocysteine nucleosidase activity"/>
    <property type="evidence" value="ECO:0007669"/>
    <property type="project" value="UniProtKB-EC"/>
</dbReference>
<dbReference type="GO" id="GO:0009164">
    <property type="term" value="P:nucleoside catabolic process"/>
    <property type="evidence" value="ECO:0007669"/>
    <property type="project" value="InterPro"/>
</dbReference>
<dbReference type="AlphaFoldDB" id="D7BLS8"/>
<dbReference type="InterPro" id="IPR035994">
    <property type="entry name" value="Nucleoside_phosphorylase_sf"/>
</dbReference>
<organism evidence="7 8">
    <name type="scientific">Arcanobacterium haemolyticum (strain ATCC 9345 / DSM 20595 / CCM 5947 / CCUG 17215 / LMG 16163 / NBRC 15585 / NCTC 8452 / 11018)</name>
    <dbReference type="NCBI Taxonomy" id="644284"/>
    <lineage>
        <taxon>Bacteria</taxon>
        <taxon>Bacillati</taxon>
        <taxon>Actinomycetota</taxon>
        <taxon>Actinomycetes</taxon>
        <taxon>Actinomycetales</taxon>
        <taxon>Actinomycetaceae</taxon>
        <taxon>Arcanobacterium</taxon>
    </lineage>
</organism>
<dbReference type="NCBIfam" id="TIGR01704">
    <property type="entry name" value="MTA_SAH-Nsdase"/>
    <property type="match status" value="1"/>
</dbReference>
<dbReference type="GO" id="GO:0019509">
    <property type="term" value="P:L-methionine salvage from methylthioadenosine"/>
    <property type="evidence" value="ECO:0007669"/>
    <property type="project" value="UniProtKB-UniPathway"/>
</dbReference>
<evidence type="ECO:0000259" key="6">
    <source>
        <dbReference type="Pfam" id="PF01048"/>
    </source>
</evidence>
<reference evidence="7 8" key="1">
    <citation type="journal article" date="2010" name="Stand. Genomic Sci.">
        <title>Complete genome sequence of Arcanobacterium haemolyticum type strain (11018).</title>
        <authorList>
            <person name="Yasawong M."/>
            <person name="Teshima H."/>
            <person name="Lapidus A."/>
            <person name="Nolan M."/>
            <person name="Lucas S."/>
            <person name="Glavina Del Rio T."/>
            <person name="Tice H."/>
            <person name="Cheng J."/>
            <person name="Bruce D."/>
            <person name="Detter C."/>
            <person name="Tapia R."/>
            <person name="Han C."/>
            <person name="Goodwin L."/>
            <person name="Pitluck S."/>
            <person name="Liolios K."/>
            <person name="Ivanova N."/>
            <person name="Mavromatis K."/>
            <person name="Mikhailova N."/>
            <person name="Pati A."/>
            <person name="Chen A."/>
            <person name="Palaniappan K."/>
            <person name="Land M."/>
            <person name="Hauser L."/>
            <person name="Chang Y."/>
            <person name="Jeffries C."/>
            <person name="Rohde M."/>
            <person name="Sikorski J."/>
            <person name="Pukall R."/>
            <person name="Goker M."/>
            <person name="Woyke T."/>
            <person name="Bristow J."/>
            <person name="Eisen J."/>
            <person name="Markowitz V."/>
            <person name="Hugenholtz P."/>
            <person name="Kyrpides N."/>
            <person name="Klenk H."/>
        </authorList>
    </citation>
    <scope>NUCLEOTIDE SEQUENCE [LARGE SCALE GENOMIC DNA]</scope>
    <source>
        <strain evidence="8">ATCC 9345 / DSM 20595 / CCUG 17215 / LMG 16163 / NBRC 15585 / NCTC 8452 / 11018</strain>
    </source>
</reference>
<sequence length="445" mass="47335">MKHIDALVISAMDEEMAPFLDLVRACNLKPIESPTGTAYQASKGSMRMVLMVTRVGMTACASALGWALGHYAPKVIVSIGSAGGLAADSRVGHIVVGADYMNGGADGTAFGYTRGQVPGQPVSFHGDTTMIETIERFVASPESDGLTIRVGSMLSSDAFVTEANVTDTREAFPGALSADMESHAAAQVAHAWGIPFVSIRGISDLCGKPDDQAVSFHAELSEVAGAAAKVACFALQNSGYISMARCTTQRFAVPTLTSALFVMLARRYRLPAGDPAILDPEAMKTVYEDISRFSADTIRQLIDDMSAGKALAKAEPGSVLTVKDYDRLRAEFIDSVAGAQTGTFAWPPTSQTIIKRFDGYWNEALKAIGLIPRQGRTRGGVKYSPEDYRDAIATYVTNAQATGVQPSFAGYSEYVKEAPDMENLPSGAAVRQHFGSWSKALEAAN</sequence>
<keyword evidence="3" id="KW-0028">Amino-acid biosynthesis</keyword>
<accession>D7BLS8</accession>
<evidence type="ECO:0000256" key="4">
    <source>
        <dbReference type="ARBA" id="ARBA00022801"/>
    </source>
</evidence>
<dbReference type="GO" id="GO:0005829">
    <property type="term" value="C:cytosol"/>
    <property type="evidence" value="ECO:0007669"/>
    <property type="project" value="TreeGrafter"/>
</dbReference>
<evidence type="ECO:0000313" key="7">
    <source>
        <dbReference type="EMBL" id="ADH91877.1"/>
    </source>
</evidence>
<keyword evidence="7" id="KW-0326">Glycosidase</keyword>
<dbReference type="GO" id="GO:0008930">
    <property type="term" value="F:methylthioadenosine nucleosidase activity"/>
    <property type="evidence" value="ECO:0007669"/>
    <property type="project" value="InterPro"/>
</dbReference>
<dbReference type="SUPFAM" id="SSF53167">
    <property type="entry name" value="Purine and uridine phosphorylases"/>
    <property type="match status" value="1"/>
</dbReference>
<dbReference type="UniPathway" id="UPA00904">
    <property type="reaction ID" value="UER00871"/>
</dbReference>
<dbReference type="Proteomes" id="UP000000376">
    <property type="component" value="Chromosome"/>
</dbReference>
<dbReference type="CDD" id="cd09008">
    <property type="entry name" value="MTAN"/>
    <property type="match status" value="1"/>
</dbReference>
<dbReference type="KEGG" id="ahe:Arch_0113"/>
<dbReference type="HOGENOM" id="CLU_614889_0_0_11"/>
<evidence type="ECO:0000256" key="3">
    <source>
        <dbReference type="ARBA" id="ARBA00022605"/>
    </source>
</evidence>
<keyword evidence="8" id="KW-1185">Reference proteome</keyword>
<evidence type="ECO:0000313" key="8">
    <source>
        <dbReference type="Proteomes" id="UP000000376"/>
    </source>
</evidence>
<gene>
    <name evidence="7" type="ordered locus">Arch_0113</name>
</gene>
<keyword evidence="4 7" id="KW-0378">Hydrolase</keyword>
<dbReference type="Gene3D" id="3.40.50.1580">
    <property type="entry name" value="Nucleoside phosphorylase domain"/>
    <property type="match status" value="1"/>
</dbReference>
<dbReference type="PANTHER" id="PTHR46832:SF1">
    <property type="entry name" value="5'-METHYLTHIOADENOSINE_S-ADENOSYLHOMOCYSTEINE NUCLEOSIDASE"/>
    <property type="match status" value="1"/>
</dbReference>